<dbReference type="InterPro" id="IPR051088">
    <property type="entry name" value="PTS_Sugar-EIIC/EIIB"/>
</dbReference>
<sequence length="415" mass="45074">MAKLMEKMQLALDPVLTKFSNLKALLILNMGLGFIGPLVLIGSLFIIVTQLPVGGWQRLIQPVLPQLKIPINLIFNYFSLLLAVNMSFAATKLNQLSPQTGTSIGIIAYLMVNLTPTGHLFVAAFGPQSFFTAIIIPILAIESLQWLTNHNVKLQHTGNLPPAVPASFLSVLPALVVLLVLGLLQWWCPLPINTVIQLIFAPLIALFNSLAGILIVLFCTLLLWVLGIHGNNVIGAILSPFFLQSLITNGLNAVNGHAVTRITADGFLNFGMNIGGTGAILALTLCTFTAKSKRFKELGKMGLLPSTFGISESVVFGLPVVMNPTLVIPFIGIPIILQGLTYGLMRAHLIGMVVAQVPWTTPTILNGFLITGGDWRAAVWQLVELIIAVGLYWPFFHAYDRQTWQRERSASASLN</sequence>
<dbReference type="Proteomes" id="UP000283633">
    <property type="component" value="Unassembled WGS sequence"/>
</dbReference>
<keyword evidence="5 9" id="KW-0812">Transmembrane</keyword>
<evidence type="ECO:0000256" key="9">
    <source>
        <dbReference type="SAM" id="Phobius"/>
    </source>
</evidence>
<evidence type="ECO:0000259" key="10">
    <source>
        <dbReference type="PROSITE" id="PS51105"/>
    </source>
</evidence>
<comment type="caution">
    <text evidence="11">The sequence shown here is derived from an EMBL/GenBank/DDBJ whole genome shotgun (WGS) entry which is preliminary data.</text>
</comment>
<dbReference type="PROSITE" id="PS51105">
    <property type="entry name" value="PTS_EIIC_TYPE_3"/>
    <property type="match status" value="1"/>
</dbReference>
<dbReference type="RefSeq" id="WP_125072570.1">
    <property type="nucleotide sequence ID" value="NZ_QWZQ01000027.1"/>
</dbReference>
<evidence type="ECO:0000256" key="1">
    <source>
        <dbReference type="ARBA" id="ARBA00004651"/>
    </source>
</evidence>
<dbReference type="PANTHER" id="PTHR33989">
    <property type="match status" value="1"/>
</dbReference>
<protein>
    <recommendedName>
        <fullName evidence="8">Permease IIC component</fullName>
    </recommendedName>
</protein>
<keyword evidence="6 9" id="KW-1133">Transmembrane helix</keyword>
<evidence type="ECO:0000256" key="8">
    <source>
        <dbReference type="PIRNR" id="PIRNR006351"/>
    </source>
</evidence>
<dbReference type="InterPro" id="IPR003352">
    <property type="entry name" value="PTS_EIIC"/>
</dbReference>
<proteinExistence type="predicted"/>
<dbReference type="Pfam" id="PF02378">
    <property type="entry name" value="PTS_EIIC"/>
    <property type="match status" value="1"/>
</dbReference>
<feature type="transmembrane region" description="Helical" evidence="9">
    <location>
        <begin position="26"/>
        <end position="49"/>
    </location>
</feature>
<gene>
    <name evidence="11" type="ORF">D1831_08850</name>
</gene>
<feature type="transmembrane region" description="Helical" evidence="9">
    <location>
        <begin position="378"/>
        <end position="399"/>
    </location>
</feature>
<feature type="transmembrane region" description="Helical" evidence="9">
    <location>
        <begin position="233"/>
        <end position="254"/>
    </location>
</feature>
<dbReference type="PIRSF" id="PIRSF006351">
    <property type="entry name" value="PTS_EIIC-Cellobiose"/>
    <property type="match status" value="1"/>
</dbReference>
<feature type="transmembrane region" description="Helical" evidence="9">
    <location>
        <begin position="199"/>
        <end position="226"/>
    </location>
</feature>
<dbReference type="OrthoDB" id="2266975at2"/>
<feature type="transmembrane region" description="Helical" evidence="9">
    <location>
        <begin position="130"/>
        <end position="147"/>
    </location>
</feature>
<dbReference type="InterPro" id="IPR004501">
    <property type="entry name" value="PTS_EIIC_3"/>
</dbReference>
<evidence type="ECO:0000256" key="2">
    <source>
        <dbReference type="ARBA" id="ARBA00022448"/>
    </source>
</evidence>
<dbReference type="GO" id="GO:0005886">
    <property type="term" value="C:plasma membrane"/>
    <property type="evidence" value="ECO:0007669"/>
    <property type="project" value="UniProtKB-SubCell"/>
</dbReference>
<evidence type="ECO:0000313" key="12">
    <source>
        <dbReference type="Proteomes" id="UP000283633"/>
    </source>
</evidence>
<feature type="domain" description="PTS EIIC type-3" evidence="10">
    <location>
        <begin position="8"/>
        <end position="395"/>
    </location>
</feature>
<evidence type="ECO:0000313" key="11">
    <source>
        <dbReference type="EMBL" id="RRK10191.1"/>
    </source>
</evidence>
<evidence type="ECO:0000256" key="4">
    <source>
        <dbReference type="ARBA" id="ARBA00022597"/>
    </source>
</evidence>
<feature type="transmembrane region" description="Helical" evidence="9">
    <location>
        <begin position="168"/>
        <end position="187"/>
    </location>
</feature>
<keyword evidence="2 8" id="KW-0813">Transport</keyword>
<reference evidence="11 12" key="1">
    <citation type="submission" date="2018-08" db="EMBL/GenBank/DDBJ databases">
        <title>Genome Lactobacillus garii FI11369.</title>
        <authorList>
            <person name="Diaz M."/>
            <person name="Narbad A."/>
        </authorList>
    </citation>
    <scope>NUCLEOTIDE SEQUENCE [LARGE SCALE GENOMIC DNA]</scope>
    <source>
        <strain evidence="11 12">FI11369</strain>
    </source>
</reference>
<organism evidence="11 12">
    <name type="scientific">Lactiplantibacillus garii</name>
    <dbReference type="NCBI Taxonomy" id="2306423"/>
    <lineage>
        <taxon>Bacteria</taxon>
        <taxon>Bacillati</taxon>
        <taxon>Bacillota</taxon>
        <taxon>Bacilli</taxon>
        <taxon>Lactobacillales</taxon>
        <taxon>Lactobacillaceae</taxon>
        <taxon>Lactiplantibacillus</taxon>
    </lineage>
</organism>
<accession>A0A3R8KL11</accession>
<evidence type="ECO:0000256" key="6">
    <source>
        <dbReference type="ARBA" id="ARBA00022989"/>
    </source>
</evidence>
<keyword evidence="4 8" id="KW-0762">Sugar transport</keyword>
<evidence type="ECO:0000256" key="7">
    <source>
        <dbReference type="ARBA" id="ARBA00023136"/>
    </source>
</evidence>
<keyword evidence="7 8" id="KW-0472">Membrane</keyword>
<feature type="transmembrane region" description="Helical" evidence="9">
    <location>
        <begin position="266"/>
        <end position="290"/>
    </location>
</feature>
<dbReference type="GO" id="GO:1901264">
    <property type="term" value="P:carbohydrate derivative transport"/>
    <property type="evidence" value="ECO:0007669"/>
    <property type="project" value="TreeGrafter"/>
</dbReference>
<feature type="transmembrane region" description="Helical" evidence="9">
    <location>
        <begin position="352"/>
        <end position="372"/>
    </location>
</feature>
<evidence type="ECO:0000256" key="5">
    <source>
        <dbReference type="ARBA" id="ARBA00022692"/>
    </source>
</evidence>
<feature type="transmembrane region" description="Helical" evidence="9">
    <location>
        <begin position="102"/>
        <end position="124"/>
    </location>
</feature>
<comment type="function">
    <text evidence="8">The phosphoenolpyruvate-dependent sugar phosphotransferase system (PTS), a major carbohydrate active -transport system, catalyzes the phosphorylation of incoming sugar substrates concomitant with their translocation across the cell membrane.</text>
</comment>
<keyword evidence="12" id="KW-1185">Reference proteome</keyword>
<dbReference type="PANTHER" id="PTHR33989:SF4">
    <property type="entry name" value="PTS SYSTEM N,N'-DIACETYLCHITOBIOSE-SPECIFIC EIIC COMPONENT"/>
    <property type="match status" value="1"/>
</dbReference>
<comment type="subcellular location">
    <subcellularLocation>
        <location evidence="1">Cell membrane</location>
        <topology evidence="1">Multi-pass membrane protein</topology>
    </subcellularLocation>
</comment>
<keyword evidence="3 8" id="KW-1003">Cell membrane</keyword>
<dbReference type="AlphaFoldDB" id="A0A3R8KL11"/>
<name>A0A3R8KL11_9LACO</name>
<dbReference type="EMBL" id="QWZQ01000027">
    <property type="protein sequence ID" value="RRK10191.1"/>
    <property type="molecule type" value="Genomic_DNA"/>
</dbReference>
<evidence type="ECO:0000256" key="3">
    <source>
        <dbReference type="ARBA" id="ARBA00022475"/>
    </source>
</evidence>
<dbReference type="InterPro" id="IPR004796">
    <property type="entry name" value="PTS_IIC_cello"/>
</dbReference>
<dbReference type="GO" id="GO:0009401">
    <property type="term" value="P:phosphoenolpyruvate-dependent sugar phosphotransferase system"/>
    <property type="evidence" value="ECO:0007669"/>
    <property type="project" value="InterPro"/>
</dbReference>
<dbReference type="GO" id="GO:0008982">
    <property type="term" value="F:protein-N(PI)-phosphohistidine-sugar phosphotransferase activity"/>
    <property type="evidence" value="ECO:0007669"/>
    <property type="project" value="UniProtKB-UniRule"/>
</dbReference>
<feature type="transmembrane region" description="Helical" evidence="9">
    <location>
        <begin position="69"/>
        <end position="90"/>
    </location>
</feature>